<evidence type="ECO:0000313" key="1">
    <source>
        <dbReference type="EMBL" id="HHK67721.1"/>
    </source>
</evidence>
<gene>
    <name evidence="1" type="ORF">ENM11_01005</name>
</gene>
<comment type="caution">
    <text evidence="1">The sequence shown here is derived from an EMBL/GenBank/DDBJ whole genome shotgun (WGS) entry which is preliminary data.</text>
</comment>
<reference evidence="1" key="1">
    <citation type="journal article" date="2020" name="mSystems">
        <title>Genome- and Community-Level Interaction Insights into Carbon Utilization and Element Cycling Functions of Hydrothermarchaeota in Hydrothermal Sediment.</title>
        <authorList>
            <person name="Zhou Z."/>
            <person name="Liu Y."/>
            <person name="Xu W."/>
            <person name="Pan J."/>
            <person name="Luo Z.H."/>
            <person name="Li M."/>
        </authorList>
    </citation>
    <scope>NUCLEOTIDE SEQUENCE [LARGE SCALE GENOMIC DNA]</scope>
    <source>
        <strain evidence="1">SpSt-1056</strain>
    </source>
</reference>
<accession>A0A7C5LBG4</accession>
<sequence>MKFILHVVLANSPDAVAKMMLTVKQGNLAIESVNINKSEDGGKLSAVLLLEGEEGKGEWLAKKLLNYPYYHSTSLMKLNV</sequence>
<organism evidence="1">
    <name type="scientific">Caldiarchaeum subterraneum</name>
    <dbReference type="NCBI Taxonomy" id="311458"/>
    <lineage>
        <taxon>Archaea</taxon>
        <taxon>Nitrososphaerota</taxon>
        <taxon>Candidatus Caldarchaeales</taxon>
        <taxon>Candidatus Caldarchaeaceae</taxon>
        <taxon>Candidatus Caldarchaeum</taxon>
    </lineage>
</organism>
<dbReference type="AlphaFoldDB" id="A0A7C5LBG4"/>
<proteinExistence type="predicted"/>
<protein>
    <submittedName>
        <fullName evidence="1">Uncharacterized protein</fullName>
    </submittedName>
</protein>
<name>A0A7C5LBG4_CALS0</name>
<dbReference type="EMBL" id="DRWN01000011">
    <property type="protein sequence ID" value="HHK67721.1"/>
    <property type="molecule type" value="Genomic_DNA"/>
</dbReference>